<sequence length="420" mass="46073">MMEAVRVTLEVKESEEGGWGGWSGRNDEASSSNGDEDASSLLPIGSTSKTRPFGGRRGELSKDLPRTLASLSSHLAARRAEADRSLGGEKHASRTKETTEEDAMAHPVLSQISGGGKERKAPVASPAHPAPRAWTPASSLSPAAQSRVPLPVPLPTLESVSSAPQAPAAAEVSRGPQEAALPLKHSNEAFARQAGHPSVPSSHLHLQSNSGGTCYPLSTSAEDHTYRYDNHEVHFVPGGTTIGAKPQDVLSVEFGSKEQDRAKFFRVLYRARETGEKRWSVWLVGHQKEKEEHHETHKYVEVKEINSDVVDGKAEPPIHKMDLAQHEEECESGEGGLSRFIRWLFGIRRVQWVDMVEYYFVDSNGKWQKGQPVEGWIQNRPKVFSVVEERLYTMQFGTPCPEVGSDEETDEGPLTESADS</sequence>
<feature type="region of interest" description="Disordered" evidence="1">
    <location>
        <begin position="1"/>
        <end position="147"/>
    </location>
</feature>
<feature type="compositionally biased region" description="Basic and acidic residues" evidence="1">
    <location>
        <begin position="78"/>
        <end position="98"/>
    </location>
</feature>
<accession>A0A0G4H9S8</accession>
<name>A0A0G4H9S8_9ALVE</name>
<organism evidence="2">
    <name type="scientific">Chromera velia CCMP2878</name>
    <dbReference type="NCBI Taxonomy" id="1169474"/>
    <lineage>
        <taxon>Eukaryota</taxon>
        <taxon>Sar</taxon>
        <taxon>Alveolata</taxon>
        <taxon>Colpodellida</taxon>
        <taxon>Chromeraceae</taxon>
        <taxon>Chromera</taxon>
    </lineage>
</organism>
<dbReference type="VEuPathDB" id="CryptoDB:Cvel_6031"/>
<feature type="compositionally biased region" description="Basic and acidic residues" evidence="1">
    <location>
        <begin position="56"/>
        <end position="65"/>
    </location>
</feature>
<evidence type="ECO:0000256" key="1">
    <source>
        <dbReference type="SAM" id="MobiDB-lite"/>
    </source>
</evidence>
<feature type="region of interest" description="Disordered" evidence="1">
    <location>
        <begin position="397"/>
        <end position="420"/>
    </location>
</feature>
<feature type="compositionally biased region" description="Acidic residues" evidence="1">
    <location>
        <begin position="404"/>
        <end position="420"/>
    </location>
</feature>
<gene>
    <name evidence="2" type="ORF">Cvel_6031</name>
</gene>
<feature type="compositionally biased region" description="Low complexity" evidence="1">
    <location>
        <begin position="66"/>
        <end position="75"/>
    </location>
</feature>
<reference evidence="2" key="1">
    <citation type="submission" date="2014-11" db="EMBL/GenBank/DDBJ databases">
        <authorList>
            <person name="Otto D Thomas"/>
            <person name="Naeem Raeece"/>
        </authorList>
    </citation>
    <scope>NUCLEOTIDE SEQUENCE</scope>
</reference>
<dbReference type="AlphaFoldDB" id="A0A0G4H9S8"/>
<evidence type="ECO:0000313" key="2">
    <source>
        <dbReference type="EMBL" id="CEM40724.1"/>
    </source>
</evidence>
<dbReference type="EMBL" id="CDMZ01002094">
    <property type="protein sequence ID" value="CEM40724.1"/>
    <property type="molecule type" value="Genomic_DNA"/>
</dbReference>
<proteinExistence type="predicted"/>
<protein>
    <submittedName>
        <fullName evidence="2">Uncharacterized protein</fullName>
    </submittedName>
</protein>